<feature type="compositionally biased region" description="Polar residues" evidence="1">
    <location>
        <begin position="26"/>
        <end position="41"/>
    </location>
</feature>
<dbReference type="OMA" id="SADWQQW"/>
<feature type="compositionally biased region" description="Polar residues" evidence="1">
    <location>
        <begin position="662"/>
        <end position="675"/>
    </location>
</feature>
<dbReference type="STRING" id="1328760.A0A165H690"/>
<feature type="compositionally biased region" description="Polar residues" evidence="1">
    <location>
        <begin position="842"/>
        <end position="882"/>
    </location>
</feature>
<feature type="region of interest" description="Disordered" evidence="1">
    <location>
        <begin position="744"/>
        <end position="935"/>
    </location>
</feature>
<name>A0A165H690_XYLHT</name>
<feature type="region of interest" description="Disordered" evidence="1">
    <location>
        <begin position="609"/>
        <end position="635"/>
    </location>
</feature>
<feature type="region of interest" description="Disordered" evidence="1">
    <location>
        <begin position="656"/>
        <end position="687"/>
    </location>
</feature>
<feature type="compositionally biased region" description="Polar residues" evidence="1">
    <location>
        <begin position="899"/>
        <end position="909"/>
    </location>
</feature>
<feature type="compositionally biased region" description="Basic residues" evidence="1">
    <location>
        <begin position="73"/>
        <end position="92"/>
    </location>
</feature>
<feature type="region of interest" description="Disordered" evidence="1">
    <location>
        <begin position="1"/>
        <end position="117"/>
    </location>
</feature>
<evidence type="ECO:0000313" key="3">
    <source>
        <dbReference type="Proteomes" id="UP000076632"/>
    </source>
</evidence>
<proteinExistence type="predicted"/>
<dbReference type="Proteomes" id="UP000076632">
    <property type="component" value="Unassembled WGS sequence"/>
</dbReference>
<feature type="compositionally biased region" description="Basic residues" evidence="1">
    <location>
        <begin position="1"/>
        <end position="10"/>
    </location>
</feature>
<dbReference type="RefSeq" id="XP_018188600.1">
    <property type="nucleotide sequence ID" value="XM_018329183.1"/>
</dbReference>
<feature type="compositionally biased region" description="Polar residues" evidence="1">
    <location>
        <begin position="610"/>
        <end position="623"/>
    </location>
</feature>
<dbReference type="AlphaFoldDB" id="A0A165H690"/>
<gene>
    <name evidence="2" type="ORF">L228DRAFT_142218</name>
</gene>
<dbReference type="InParanoid" id="A0A165H690"/>
<feature type="compositionally biased region" description="Low complexity" evidence="1">
    <location>
        <begin position="11"/>
        <end position="25"/>
    </location>
</feature>
<dbReference type="OrthoDB" id="9975114at2759"/>
<dbReference type="GeneID" id="28894320"/>
<accession>A0A165H690</accession>
<dbReference type="EMBL" id="KV407458">
    <property type="protein sequence ID" value="KZF23045.1"/>
    <property type="molecule type" value="Genomic_DNA"/>
</dbReference>
<evidence type="ECO:0000313" key="2">
    <source>
        <dbReference type="EMBL" id="KZF23045.1"/>
    </source>
</evidence>
<reference evidence="2 3" key="1">
    <citation type="journal article" date="2016" name="Fungal Biol.">
        <title>The genome of Xylona heveae provides a window into fungal endophytism.</title>
        <authorList>
            <person name="Gazis R."/>
            <person name="Kuo A."/>
            <person name="Riley R."/>
            <person name="LaButti K."/>
            <person name="Lipzen A."/>
            <person name="Lin J."/>
            <person name="Amirebrahimi M."/>
            <person name="Hesse C.N."/>
            <person name="Spatafora J.W."/>
            <person name="Henrissat B."/>
            <person name="Hainaut M."/>
            <person name="Grigoriev I.V."/>
            <person name="Hibbett D.S."/>
        </authorList>
    </citation>
    <scope>NUCLEOTIDE SEQUENCE [LARGE SCALE GENOMIC DNA]</scope>
    <source>
        <strain evidence="2 3">TC161</strain>
    </source>
</reference>
<evidence type="ECO:0000256" key="1">
    <source>
        <dbReference type="SAM" id="MobiDB-lite"/>
    </source>
</evidence>
<feature type="compositionally biased region" description="Basic residues" evidence="1">
    <location>
        <begin position="912"/>
        <end position="923"/>
    </location>
</feature>
<feature type="region of interest" description="Disordered" evidence="1">
    <location>
        <begin position="122"/>
        <end position="141"/>
    </location>
</feature>
<keyword evidence="3" id="KW-1185">Reference proteome</keyword>
<protein>
    <submittedName>
        <fullName evidence="2">Uncharacterized protein</fullName>
    </submittedName>
</protein>
<organism evidence="2 3">
    <name type="scientific">Xylona heveae (strain CBS 132557 / TC161)</name>
    <dbReference type="NCBI Taxonomy" id="1328760"/>
    <lineage>
        <taxon>Eukaryota</taxon>
        <taxon>Fungi</taxon>
        <taxon>Dikarya</taxon>
        <taxon>Ascomycota</taxon>
        <taxon>Pezizomycotina</taxon>
        <taxon>Xylonomycetes</taxon>
        <taxon>Xylonales</taxon>
        <taxon>Xylonaceae</taxon>
        <taxon>Xylona</taxon>
    </lineage>
</organism>
<sequence>MHSRQSRRISSRMTRTKSMSSVSTRQHSIPGNNSAEANSPKGQALAAATRAFSRSNGPGREMRATNELPGRQNSRKTRATSHFHPLARKKSSRLSSLSQSHLRFGKRGASGSSFEKRRASRTSFKFAESSQNHSSKAKDRHLTESAFDAQEAFENSLGSLPSSYRRVRKAKSAYIFRSTGSRDCSKVNGHEISRDFSKYKPASSQPVLRDSRSTPALRHSRSQSNEYRGESQHEDAVIRLARERYLKDLETQRMKPRSSSLFSVLLRKPSELAQENISGPVTENRSGMGSLEDRYYTTAANSVGVTHRAQVISSSIRTSFKRVFRRSRAKQVPRQHVSSDRPYFKDYMPSSSEFHEHYRNVPLPDRHTLSSMHSREALLPEQSNRDSRYGSYSIRSSQTQGTWSNLRSRVTSWSSSSVDDDTTLRLANDVKRLSVIDEDGGPYHSSSSTGHKNVERGLSVFQYPMYDIEDSSKPKIPSTRRLYSALMKRLDNSSQRYKRIQNFPAIDGNHSREPFDSLGIPRRVNTDFSQRTFQTIRRVQTMPETENLHPEKSVSFPQLRYVYDDNEKPDFRSSGNHSSSAGVYVRQTLGHSPRKTQHGQPLREIRSSFYPHSSESRMVSPSPFNRARADQRISRDSSGIVIQKRAGCTHLEPISIHPSESVAESMSIYSRTTGGKSPLPDDHDNPKVFEAGTATIIQSPQTKSLKTFPSLRVSSDKSNQEWQAWMSSEVAKLETLDTDKIRLISDPERRKGHRREHAQIEEDTEIANPEGSETKSIPLPGLISSSAPLLSDKLTDRLPSGGVDRHRPLTVRSSSQTNVEPKRQGSLRNSPARELSPRKPSANENENPSVSPLKSKQASQLDAISKSLSFTPGSSGQISSLPAGNRDISRGSIEIPVKVNSSSPKSQENANRRTRYSPGRTRRSPYAGGPSAGRLKQSMLEPFEPSGQQLQRAVFSGQGRGENVDPVESSAATGSQAMVENFLRTRRINMEDRVSEEDNSAFL</sequence>
<feature type="region of interest" description="Disordered" evidence="1">
    <location>
        <begin position="195"/>
        <end position="234"/>
    </location>
</feature>